<evidence type="ECO:0000256" key="6">
    <source>
        <dbReference type="ARBA" id="ARBA00023033"/>
    </source>
</evidence>
<keyword evidence="4" id="KW-0274">FAD</keyword>
<keyword evidence="10" id="KW-1185">Reference proteome</keyword>
<dbReference type="PANTHER" id="PTHR13789">
    <property type="entry name" value="MONOOXYGENASE"/>
    <property type="match status" value="1"/>
</dbReference>
<gene>
    <name evidence="9" type="ORF">PG999_004685</name>
</gene>
<comment type="similarity">
    <text evidence="2">Belongs to the paxM FAD-dependent monooxygenase family.</text>
</comment>
<dbReference type="PANTHER" id="PTHR13789:SF215">
    <property type="entry name" value="FAD-BINDING DOMAIN-CONTAINING PROTEIN-RELATED"/>
    <property type="match status" value="1"/>
</dbReference>
<dbReference type="InterPro" id="IPR036188">
    <property type="entry name" value="FAD/NAD-bd_sf"/>
</dbReference>
<dbReference type="GO" id="GO:0071949">
    <property type="term" value="F:FAD binding"/>
    <property type="evidence" value="ECO:0007669"/>
    <property type="project" value="InterPro"/>
</dbReference>
<evidence type="ECO:0000256" key="1">
    <source>
        <dbReference type="ARBA" id="ARBA00005179"/>
    </source>
</evidence>
<evidence type="ECO:0000256" key="5">
    <source>
        <dbReference type="ARBA" id="ARBA00023002"/>
    </source>
</evidence>
<feature type="signal peptide" evidence="7">
    <location>
        <begin position="1"/>
        <end position="18"/>
    </location>
</feature>
<protein>
    <recommendedName>
        <fullName evidence="8">FAD-binding domain-containing protein</fullName>
    </recommendedName>
</protein>
<dbReference type="Gene3D" id="3.50.50.60">
    <property type="entry name" value="FAD/NAD(P)-binding domain"/>
    <property type="match status" value="1"/>
</dbReference>
<proteinExistence type="inferred from homology"/>
<keyword evidence="5" id="KW-0560">Oxidoreductase</keyword>
<dbReference type="Pfam" id="PF01494">
    <property type="entry name" value="FAD_binding_3"/>
    <property type="match status" value="1"/>
</dbReference>
<keyword evidence="7" id="KW-0732">Signal</keyword>
<comment type="pathway">
    <text evidence="1">Secondary metabolite biosynthesis.</text>
</comment>
<evidence type="ECO:0000313" key="9">
    <source>
        <dbReference type="EMBL" id="KAK8120565.1"/>
    </source>
</evidence>
<dbReference type="SUPFAM" id="SSF54373">
    <property type="entry name" value="FAD-linked reductases, C-terminal domain"/>
    <property type="match status" value="1"/>
</dbReference>
<evidence type="ECO:0000256" key="2">
    <source>
        <dbReference type="ARBA" id="ARBA00007992"/>
    </source>
</evidence>
<accession>A0AAW0QZZ2</accession>
<keyword evidence="6" id="KW-0503">Monooxygenase</keyword>
<evidence type="ECO:0000256" key="7">
    <source>
        <dbReference type="SAM" id="SignalP"/>
    </source>
</evidence>
<organism evidence="9 10">
    <name type="scientific">Apiospora kogelbergensis</name>
    <dbReference type="NCBI Taxonomy" id="1337665"/>
    <lineage>
        <taxon>Eukaryota</taxon>
        <taxon>Fungi</taxon>
        <taxon>Dikarya</taxon>
        <taxon>Ascomycota</taxon>
        <taxon>Pezizomycotina</taxon>
        <taxon>Sordariomycetes</taxon>
        <taxon>Xylariomycetidae</taxon>
        <taxon>Amphisphaeriales</taxon>
        <taxon>Apiosporaceae</taxon>
        <taxon>Apiospora</taxon>
    </lineage>
</organism>
<dbReference type="AlphaFoldDB" id="A0AAW0QZZ2"/>
<dbReference type="GO" id="GO:0004497">
    <property type="term" value="F:monooxygenase activity"/>
    <property type="evidence" value="ECO:0007669"/>
    <property type="project" value="UniProtKB-KW"/>
</dbReference>
<sequence>MPLHIVVVGAGIAGLTAATALRQAGHRIVILEKYAVSNVAGAAINVTPNGGRVLAHLGFDLARARVCPQRYAYILNGADLRQLNSTPMGDNFAVHRADLNEELLRLATMNAPECQADPASSSSLSWGPPVEIRVGCEVRCVSEDGMGVVLESGEQVRGDLVVGADGVHSVTKKYVAGEEAGRAGFSGIAAFRFLIESATIRADEYLASWMETSMDAVHILADPAETVKERHMVWYTCHGGELLNFVGFHPSSSTTIEDDTEELKAAMMAEFSHFDPKVQKIIALSNHIKRWPLFHHIPLSSWVRGRVVLIGDAAHPMLPFGGQGAAQGMEDGATLGVLLKSQSEDGVETESALSLFQTIRRNRVARIQILSSVRAGRESKVANKMGPYLDETVPKAPTSLHERFVHDSKYDTLVAPRLSLSAESLILCPSYDVYADCERSLE</sequence>
<reference evidence="9 10" key="1">
    <citation type="submission" date="2023-01" db="EMBL/GenBank/DDBJ databases">
        <title>Analysis of 21 Apiospora genomes using comparative genomics revels a genus with tremendous synthesis potential of carbohydrate active enzymes and secondary metabolites.</title>
        <authorList>
            <person name="Sorensen T."/>
        </authorList>
    </citation>
    <scope>NUCLEOTIDE SEQUENCE [LARGE SCALE GENOMIC DNA]</scope>
    <source>
        <strain evidence="9 10">CBS 117206</strain>
    </source>
</reference>
<evidence type="ECO:0000256" key="4">
    <source>
        <dbReference type="ARBA" id="ARBA00022827"/>
    </source>
</evidence>
<evidence type="ECO:0000313" key="10">
    <source>
        <dbReference type="Proteomes" id="UP001392437"/>
    </source>
</evidence>
<dbReference type="EMBL" id="JAQQWP010000004">
    <property type="protein sequence ID" value="KAK8120565.1"/>
    <property type="molecule type" value="Genomic_DNA"/>
</dbReference>
<dbReference type="SUPFAM" id="SSF51905">
    <property type="entry name" value="FAD/NAD(P)-binding domain"/>
    <property type="match status" value="1"/>
</dbReference>
<dbReference type="Proteomes" id="UP001392437">
    <property type="component" value="Unassembled WGS sequence"/>
</dbReference>
<feature type="domain" description="FAD-binding" evidence="8">
    <location>
        <begin position="5"/>
        <end position="364"/>
    </location>
</feature>
<keyword evidence="3" id="KW-0285">Flavoprotein</keyword>
<evidence type="ECO:0000259" key="8">
    <source>
        <dbReference type="Pfam" id="PF01494"/>
    </source>
</evidence>
<feature type="chain" id="PRO_5043519486" description="FAD-binding domain-containing protein" evidence="7">
    <location>
        <begin position="19"/>
        <end position="442"/>
    </location>
</feature>
<dbReference type="InterPro" id="IPR002938">
    <property type="entry name" value="FAD-bd"/>
</dbReference>
<dbReference type="PRINTS" id="PR00420">
    <property type="entry name" value="RNGMNOXGNASE"/>
</dbReference>
<dbReference type="InterPro" id="IPR050493">
    <property type="entry name" value="FAD-dep_Monooxygenase_BioMet"/>
</dbReference>
<evidence type="ECO:0000256" key="3">
    <source>
        <dbReference type="ARBA" id="ARBA00022630"/>
    </source>
</evidence>
<comment type="caution">
    <text evidence="9">The sequence shown here is derived from an EMBL/GenBank/DDBJ whole genome shotgun (WGS) entry which is preliminary data.</text>
</comment>
<name>A0AAW0QZZ2_9PEZI</name>